<dbReference type="GO" id="GO:0004076">
    <property type="term" value="F:biotin synthase activity"/>
    <property type="evidence" value="ECO:0007669"/>
    <property type="project" value="UniProtKB-EC"/>
</dbReference>
<name>A0ABW3C3J4_SPHXN</name>
<dbReference type="Gene3D" id="3.20.20.70">
    <property type="entry name" value="Aldolase class I"/>
    <property type="match status" value="1"/>
</dbReference>
<dbReference type="SFLD" id="SFLDG01278">
    <property type="entry name" value="biotin_synthase_like"/>
    <property type="match status" value="1"/>
</dbReference>
<dbReference type="SFLD" id="SFLDS00029">
    <property type="entry name" value="Radical_SAM"/>
    <property type="match status" value="1"/>
</dbReference>
<evidence type="ECO:0000256" key="6">
    <source>
        <dbReference type="ARBA" id="ARBA00022691"/>
    </source>
</evidence>
<dbReference type="NCBIfam" id="TIGR00433">
    <property type="entry name" value="bioB"/>
    <property type="match status" value="1"/>
</dbReference>
<dbReference type="InterPro" id="IPR024177">
    <property type="entry name" value="Biotin_synthase"/>
</dbReference>
<feature type="domain" description="Radical SAM core" evidence="14">
    <location>
        <begin position="38"/>
        <end position="262"/>
    </location>
</feature>
<dbReference type="InterPro" id="IPR006638">
    <property type="entry name" value="Elp3/MiaA/NifB-like_rSAM"/>
</dbReference>
<dbReference type="CDD" id="cd01335">
    <property type="entry name" value="Radical_SAM"/>
    <property type="match status" value="1"/>
</dbReference>
<keyword evidence="4 13" id="KW-0004">4Fe-4S</keyword>
<comment type="cofactor">
    <cofactor evidence="13">
        <name>[4Fe-4S] cluster</name>
        <dbReference type="ChEBI" id="CHEBI:49883"/>
    </cofactor>
    <text evidence="13">Binds 1 [4Fe-4S] cluster. The cluster is coordinated with 3 cysteines and an exchangeable S-adenosyl-L-methionine.</text>
</comment>
<keyword evidence="16" id="KW-1185">Reference proteome</keyword>
<keyword evidence="10 13" id="KW-0408">Iron</keyword>
<feature type="binding site" evidence="13">
    <location>
        <position position="60"/>
    </location>
    <ligand>
        <name>[4Fe-4S] cluster</name>
        <dbReference type="ChEBI" id="CHEBI:49883"/>
        <note>4Fe-4S-S-AdoMet</note>
    </ligand>
</feature>
<evidence type="ECO:0000256" key="13">
    <source>
        <dbReference type="HAMAP-Rule" id="MF_01694"/>
    </source>
</evidence>
<dbReference type="HAMAP" id="MF_01694">
    <property type="entry name" value="BioB"/>
    <property type="match status" value="1"/>
</dbReference>
<comment type="similarity">
    <text evidence="2 13">Belongs to the radical SAM superfamily. Biotin synthase family.</text>
</comment>
<keyword evidence="5 13" id="KW-0808">Transferase</keyword>
<evidence type="ECO:0000256" key="12">
    <source>
        <dbReference type="ARBA" id="ARBA00051157"/>
    </source>
</evidence>
<feature type="binding site" evidence="13">
    <location>
        <position position="97"/>
    </location>
    <ligand>
        <name>[2Fe-2S] cluster</name>
        <dbReference type="ChEBI" id="CHEBI:190135"/>
    </ligand>
</feature>
<dbReference type="SMART" id="SM00876">
    <property type="entry name" value="BATS"/>
    <property type="match status" value="1"/>
</dbReference>
<keyword evidence="11 13" id="KW-0411">Iron-sulfur</keyword>
<comment type="pathway">
    <text evidence="1 13">Cofactor biosynthesis; biotin biosynthesis; biotin from 7,8-diaminononanoate: step 2/2.</text>
</comment>
<feature type="binding site" evidence="13">
    <location>
        <position position="128"/>
    </location>
    <ligand>
        <name>[2Fe-2S] cluster</name>
        <dbReference type="ChEBI" id="CHEBI:190135"/>
    </ligand>
</feature>
<evidence type="ECO:0000313" key="16">
    <source>
        <dbReference type="Proteomes" id="UP001597124"/>
    </source>
</evidence>
<reference evidence="16" key="1">
    <citation type="journal article" date="2019" name="Int. J. Syst. Evol. Microbiol.">
        <title>The Global Catalogue of Microorganisms (GCM) 10K type strain sequencing project: providing services to taxonomists for standard genome sequencing and annotation.</title>
        <authorList>
            <consortium name="The Broad Institute Genomics Platform"/>
            <consortium name="The Broad Institute Genome Sequencing Center for Infectious Disease"/>
            <person name="Wu L."/>
            <person name="Ma J."/>
        </authorList>
    </citation>
    <scope>NUCLEOTIDE SEQUENCE [LARGE SCALE GENOMIC DNA]</scope>
    <source>
        <strain evidence="16">CCUG 52537</strain>
    </source>
</reference>
<sequence>MTTRNDWTRREIAALFDMPFSDLLWEAQTIHRRHHDSNAVQRSTLLSIKTGGCAENCGYCSQSASHDTGLKASKLMDVDAVVAAAAEAKAAGSERFCMGAAWRSPKDRDMDAVVAMVRRVKALGLETCMTLGMLSDDQTRRLAEAGLDYYNHNIDSAPEYYANVVTTRTYDDRLETLERVRENGIAVCCGGIMGMGESRADRVGFIHALATLPEHPASVPINQLVPIAGTPLGDMLKDTPLAQIDEIEFVRTVAAARIAMPAAVIRLSAGRESMTDAAQALCFLAGANSIFTGDRLLTTGNAGTDRDAALFAKLGIKSPVTEKAPTEKTAAAA</sequence>
<dbReference type="PIRSF" id="PIRSF001619">
    <property type="entry name" value="Biotin_synth"/>
    <property type="match status" value="1"/>
</dbReference>
<dbReference type="EC" id="2.8.1.6" evidence="3 13"/>
<dbReference type="InterPro" id="IPR013785">
    <property type="entry name" value="Aldolase_TIM"/>
</dbReference>
<dbReference type="EMBL" id="JBHTIK010000006">
    <property type="protein sequence ID" value="MFD0849043.1"/>
    <property type="molecule type" value="Genomic_DNA"/>
</dbReference>
<dbReference type="SFLD" id="SFLDG01060">
    <property type="entry name" value="BATS_domain_containing"/>
    <property type="match status" value="1"/>
</dbReference>
<dbReference type="SUPFAM" id="SSF102114">
    <property type="entry name" value="Radical SAM enzymes"/>
    <property type="match status" value="1"/>
</dbReference>
<evidence type="ECO:0000256" key="8">
    <source>
        <dbReference type="ARBA" id="ARBA00022723"/>
    </source>
</evidence>
<feature type="binding site" evidence="13">
    <location>
        <position position="188"/>
    </location>
    <ligand>
        <name>[2Fe-2S] cluster</name>
        <dbReference type="ChEBI" id="CHEBI:190135"/>
    </ligand>
</feature>
<proteinExistence type="inferred from homology"/>
<evidence type="ECO:0000256" key="11">
    <source>
        <dbReference type="ARBA" id="ARBA00023014"/>
    </source>
</evidence>
<accession>A0ABW3C3J4</accession>
<evidence type="ECO:0000256" key="3">
    <source>
        <dbReference type="ARBA" id="ARBA00012236"/>
    </source>
</evidence>
<protein>
    <recommendedName>
        <fullName evidence="3 13">Biotin synthase</fullName>
        <ecNumber evidence="3 13">2.8.1.6</ecNumber>
    </recommendedName>
</protein>
<evidence type="ECO:0000256" key="4">
    <source>
        <dbReference type="ARBA" id="ARBA00022485"/>
    </source>
</evidence>
<dbReference type="PROSITE" id="PS51918">
    <property type="entry name" value="RADICAL_SAM"/>
    <property type="match status" value="1"/>
</dbReference>
<feature type="binding site" evidence="13">
    <location>
        <position position="53"/>
    </location>
    <ligand>
        <name>[4Fe-4S] cluster</name>
        <dbReference type="ChEBI" id="CHEBI:49883"/>
        <note>4Fe-4S-S-AdoMet</note>
    </ligand>
</feature>
<keyword evidence="7 13" id="KW-0001">2Fe-2S</keyword>
<dbReference type="InterPro" id="IPR007197">
    <property type="entry name" value="rSAM"/>
</dbReference>
<gene>
    <name evidence="13 15" type="primary">bioB</name>
    <name evidence="15" type="ORF">ACFQ00_11965</name>
</gene>
<evidence type="ECO:0000256" key="10">
    <source>
        <dbReference type="ARBA" id="ARBA00023004"/>
    </source>
</evidence>
<dbReference type="RefSeq" id="WP_381490969.1">
    <property type="nucleotide sequence ID" value="NZ_JBHTIK010000006.1"/>
</dbReference>
<dbReference type="PANTHER" id="PTHR22976:SF2">
    <property type="entry name" value="BIOTIN SYNTHASE, MITOCHONDRIAL"/>
    <property type="match status" value="1"/>
</dbReference>
<comment type="function">
    <text evidence="13">Catalyzes the conversion of dethiobiotin (DTB) to biotin by the insertion of a sulfur atom into dethiobiotin via a radical-based mechanism.</text>
</comment>
<keyword evidence="9 13" id="KW-0093">Biotin biosynthesis</keyword>
<dbReference type="Pfam" id="PF04055">
    <property type="entry name" value="Radical_SAM"/>
    <property type="match status" value="1"/>
</dbReference>
<feature type="binding site" evidence="13">
    <location>
        <position position="57"/>
    </location>
    <ligand>
        <name>[4Fe-4S] cluster</name>
        <dbReference type="ChEBI" id="CHEBI:49883"/>
        <note>4Fe-4S-S-AdoMet</note>
    </ligand>
</feature>
<evidence type="ECO:0000259" key="14">
    <source>
        <dbReference type="PROSITE" id="PS51918"/>
    </source>
</evidence>
<comment type="subunit">
    <text evidence="13">Homodimer.</text>
</comment>
<dbReference type="PANTHER" id="PTHR22976">
    <property type="entry name" value="BIOTIN SYNTHASE"/>
    <property type="match status" value="1"/>
</dbReference>
<dbReference type="SFLD" id="SFLDF00272">
    <property type="entry name" value="biotin_synthase"/>
    <property type="match status" value="1"/>
</dbReference>
<evidence type="ECO:0000256" key="7">
    <source>
        <dbReference type="ARBA" id="ARBA00022714"/>
    </source>
</evidence>
<comment type="catalytic activity">
    <reaction evidence="12 13">
        <text>(4R,5S)-dethiobiotin + (sulfur carrier)-SH + 2 reduced [2Fe-2S]-[ferredoxin] + 2 S-adenosyl-L-methionine = (sulfur carrier)-H + biotin + 2 5'-deoxyadenosine + 2 L-methionine + 2 oxidized [2Fe-2S]-[ferredoxin]</text>
        <dbReference type="Rhea" id="RHEA:22060"/>
        <dbReference type="Rhea" id="RHEA-COMP:10000"/>
        <dbReference type="Rhea" id="RHEA-COMP:10001"/>
        <dbReference type="Rhea" id="RHEA-COMP:14737"/>
        <dbReference type="Rhea" id="RHEA-COMP:14739"/>
        <dbReference type="ChEBI" id="CHEBI:17319"/>
        <dbReference type="ChEBI" id="CHEBI:29917"/>
        <dbReference type="ChEBI" id="CHEBI:33737"/>
        <dbReference type="ChEBI" id="CHEBI:33738"/>
        <dbReference type="ChEBI" id="CHEBI:57586"/>
        <dbReference type="ChEBI" id="CHEBI:57844"/>
        <dbReference type="ChEBI" id="CHEBI:59789"/>
        <dbReference type="ChEBI" id="CHEBI:64428"/>
        <dbReference type="ChEBI" id="CHEBI:149473"/>
        <dbReference type="EC" id="2.8.1.6"/>
    </reaction>
</comment>
<evidence type="ECO:0000256" key="9">
    <source>
        <dbReference type="ARBA" id="ARBA00022756"/>
    </source>
</evidence>
<evidence type="ECO:0000256" key="2">
    <source>
        <dbReference type="ARBA" id="ARBA00010765"/>
    </source>
</evidence>
<organism evidence="15 16">
    <name type="scientific">Sphingosinicella xenopeptidilytica</name>
    <dbReference type="NCBI Taxonomy" id="364098"/>
    <lineage>
        <taxon>Bacteria</taxon>
        <taxon>Pseudomonadati</taxon>
        <taxon>Pseudomonadota</taxon>
        <taxon>Alphaproteobacteria</taxon>
        <taxon>Sphingomonadales</taxon>
        <taxon>Sphingosinicellaceae</taxon>
        <taxon>Sphingosinicella</taxon>
    </lineage>
</organism>
<keyword evidence="6 13" id="KW-0949">S-adenosyl-L-methionine</keyword>
<dbReference type="Pfam" id="PF06968">
    <property type="entry name" value="BATS"/>
    <property type="match status" value="1"/>
</dbReference>
<evidence type="ECO:0000256" key="1">
    <source>
        <dbReference type="ARBA" id="ARBA00004942"/>
    </source>
</evidence>
<feature type="binding site" evidence="13">
    <location>
        <position position="266"/>
    </location>
    <ligand>
        <name>[2Fe-2S] cluster</name>
        <dbReference type="ChEBI" id="CHEBI:190135"/>
    </ligand>
</feature>
<dbReference type="Proteomes" id="UP001597124">
    <property type="component" value="Unassembled WGS sequence"/>
</dbReference>
<dbReference type="InterPro" id="IPR058240">
    <property type="entry name" value="rSAM_sf"/>
</dbReference>
<evidence type="ECO:0000313" key="15">
    <source>
        <dbReference type="EMBL" id="MFD0849043.1"/>
    </source>
</evidence>
<keyword evidence="8 13" id="KW-0479">Metal-binding</keyword>
<comment type="cofactor">
    <cofactor evidence="13">
        <name>[2Fe-2S] cluster</name>
        <dbReference type="ChEBI" id="CHEBI:190135"/>
    </cofactor>
    <text evidence="13">Binds 1 [2Fe-2S] cluster. The cluster is coordinated with 3 cysteines and 1 arginine.</text>
</comment>
<evidence type="ECO:0000256" key="5">
    <source>
        <dbReference type="ARBA" id="ARBA00022679"/>
    </source>
</evidence>
<dbReference type="SMART" id="SM00729">
    <property type="entry name" value="Elp3"/>
    <property type="match status" value="1"/>
</dbReference>
<comment type="caution">
    <text evidence="15">The sequence shown here is derived from an EMBL/GenBank/DDBJ whole genome shotgun (WGS) entry which is preliminary data.</text>
</comment>
<dbReference type="InterPro" id="IPR002684">
    <property type="entry name" value="Biotin_synth/BioAB"/>
</dbReference>
<dbReference type="InterPro" id="IPR010722">
    <property type="entry name" value="BATS_dom"/>
</dbReference>